<dbReference type="Gene3D" id="3.30.420.220">
    <property type="match status" value="1"/>
</dbReference>
<evidence type="ECO:0000256" key="1">
    <source>
        <dbReference type="ARBA" id="ARBA00009211"/>
    </source>
</evidence>
<reference evidence="3" key="1">
    <citation type="journal article" date="2020" name="mSystems">
        <title>Genome- and Community-Level Interaction Insights into Carbon Utilization and Element Cycling Functions of Hydrothermarchaeota in Hydrothermal Sediment.</title>
        <authorList>
            <person name="Zhou Z."/>
            <person name="Liu Y."/>
            <person name="Xu W."/>
            <person name="Pan J."/>
            <person name="Luo Z.H."/>
            <person name="Li M."/>
        </authorList>
    </citation>
    <scope>NUCLEOTIDE SEQUENCE [LARGE SCALE GENOMIC DNA]</scope>
    <source>
        <strain evidence="3">SpSt-1042</strain>
    </source>
</reference>
<dbReference type="Gene3D" id="1.10.246.90">
    <property type="entry name" value="Nop domain"/>
    <property type="match status" value="1"/>
</dbReference>
<dbReference type="InterPro" id="IPR042239">
    <property type="entry name" value="Nop_C"/>
</dbReference>
<dbReference type="AlphaFoldDB" id="A0A7C5UT34"/>
<dbReference type="InterPro" id="IPR047099">
    <property type="entry name" value="Nop5_N_sf"/>
</dbReference>
<feature type="domain" description="Nop" evidence="2">
    <location>
        <begin position="240"/>
        <end position="355"/>
    </location>
</feature>
<sequence length="359" mass="40520">MKAYIITTFIGCFGVDENNNIISFRPFPKNVVEVAAKLDLASSEIIDEEKELIEELRKKGYKEFIFSSKKVGAENVEPDNKAEKYIKENLRKIAIEKKLFKDQLEFNEFLVKITTELTKAKIRKSVSRDKLITQAVAAIDELDKSINILVERLREFYSLHFPEIDKAISNHERYAKLIAEFGHRNKFKDPELSALAGKSVGIDFEENDIRIAQKLAQTILQLYSLKEEFTKYVENATRTIAPNISEIAGPMLAARLISKAGSLEKLAKSASSTIQLLGAEKSLFRFLHGKGKSPRFGILATHPLVQNAPEKLKGKVARAIASKLSIAAKIDFYSKENKGKEMKKELQEKIKEILSSPQT</sequence>
<dbReference type="Gene3D" id="1.10.287.4070">
    <property type="match status" value="1"/>
</dbReference>
<organism evidence="3">
    <name type="scientific">candidate division CPR3 bacterium</name>
    <dbReference type="NCBI Taxonomy" id="2268181"/>
    <lineage>
        <taxon>Bacteria</taxon>
        <taxon>Bacteria division CPR3</taxon>
    </lineage>
</organism>
<dbReference type="PROSITE" id="PS51358">
    <property type="entry name" value="NOP"/>
    <property type="match status" value="1"/>
</dbReference>
<dbReference type="SUPFAM" id="SSF89124">
    <property type="entry name" value="Nop domain"/>
    <property type="match status" value="1"/>
</dbReference>
<name>A0A7C5UT34_UNCC3</name>
<dbReference type="PANTHER" id="PTHR10894">
    <property type="entry name" value="NUCLEOLAR PROTEIN 5 NUCLEOLAR PROTEIN NOP5 NOP58"/>
    <property type="match status" value="1"/>
</dbReference>
<evidence type="ECO:0000259" key="2">
    <source>
        <dbReference type="PROSITE" id="PS51358"/>
    </source>
</evidence>
<accession>A0A7C5UT34</accession>
<evidence type="ECO:0000313" key="3">
    <source>
        <dbReference type="EMBL" id="HHR92271.1"/>
    </source>
</evidence>
<dbReference type="InterPro" id="IPR012976">
    <property type="entry name" value="NOSIC"/>
</dbReference>
<comment type="caution">
    <text evidence="3">The sequence shown here is derived from an EMBL/GenBank/DDBJ whole genome shotgun (WGS) entry which is preliminary data.</text>
</comment>
<protein>
    <recommendedName>
        <fullName evidence="2">Nop domain-containing protein</fullName>
    </recommendedName>
</protein>
<dbReference type="PANTHER" id="PTHR10894:SF0">
    <property type="entry name" value="NUCLEOLAR PROTEIN 56"/>
    <property type="match status" value="1"/>
</dbReference>
<dbReference type="GO" id="GO:0031428">
    <property type="term" value="C:box C/D methylation guide snoRNP complex"/>
    <property type="evidence" value="ECO:0007669"/>
    <property type="project" value="InterPro"/>
</dbReference>
<dbReference type="InterPro" id="IPR045056">
    <property type="entry name" value="Nop56/Nop58"/>
</dbReference>
<dbReference type="InterPro" id="IPR002687">
    <property type="entry name" value="Nop_dom"/>
</dbReference>
<dbReference type="Pfam" id="PF21572">
    <property type="entry name" value="Nop5_56-rel_N_Arc"/>
    <property type="match status" value="1"/>
</dbReference>
<proteinExistence type="inferred from homology"/>
<comment type="similarity">
    <text evidence="1">Belongs to the NOP5/NOP56 family.</text>
</comment>
<dbReference type="InterPro" id="IPR048896">
    <property type="entry name" value="Nop5_56-rel_N"/>
</dbReference>
<dbReference type="InterPro" id="IPR036070">
    <property type="entry name" value="Nop_dom_sf"/>
</dbReference>
<gene>
    <name evidence="3" type="ORF">ENL96_02045</name>
</gene>
<dbReference type="EMBL" id="DRVY01000058">
    <property type="protein sequence ID" value="HHR92271.1"/>
    <property type="molecule type" value="Genomic_DNA"/>
</dbReference>
<dbReference type="GO" id="GO:0030515">
    <property type="term" value="F:snoRNA binding"/>
    <property type="evidence" value="ECO:0007669"/>
    <property type="project" value="InterPro"/>
</dbReference>
<dbReference type="SMART" id="SM00931">
    <property type="entry name" value="NOSIC"/>
    <property type="match status" value="1"/>
</dbReference>
<dbReference type="Pfam" id="PF01798">
    <property type="entry name" value="Nop"/>
    <property type="match status" value="1"/>
</dbReference>